<sequence>MIWLSPVASATLLAAVRTDDLRPAASPEVSGVLAVVLVAALAAAALCVALAAVLSRPRRRAPKPAARGAHATGGDKDLWRRRVDDVLARHRAGALERQEAFNELAAIARDFASQASGRDLTSSTLADIAGAPRTSADRQGLDLLRVTVTALYPPEFADQTADARAGAVTVEEAAGWVSSLIERWRR</sequence>
<organism evidence="2 3">
    <name type="scientific">Bifidobacterium pullorum subsp. saeculare</name>
    <dbReference type="NCBI Taxonomy" id="78257"/>
    <lineage>
        <taxon>Bacteria</taxon>
        <taxon>Bacillati</taxon>
        <taxon>Actinomycetota</taxon>
        <taxon>Actinomycetes</taxon>
        <taxon>Bifidobacteriales</taxon>
        <taxon>Bifidobacteriaceae</taxon>
        <taxon>Bifidobacterium</taxon>
    </lineage>
</organism>
<reference evidence="2" key="1">
    <citation type="submission" date="2020-08" db="EMBL/GenBank/DDBJ databases">
        <authorList>
            <person name="Cejkova D."/>
            <person name="Kubasova T."/>
            <person name="Jahodarova E."/>
            <person name="Rychlik I."/>
        </authorList>
    </citation>
    <scope>NUCLEOTIDE SEQUENCE</scope>
    <source>
        <strain evidence="2">An836</strain>
    </source>
</reference>
<keyword evidence="1" id="KW-0812">Transmembrane</keyword>
<protein>
    <recommendedName>
        <fullName evidence="4">DUF4129 domain-containing protein</fullName>
    </recommendedName>
</protein>
<dbReference type="EMBL" id="JACLYU010000001">
    <property type="protein sequence ID" value="MBM6698855.1"/>
    <property type="molecule type" value="Genomic_DNA"/>
</dbReference>
<evidence type="ECO:0000313" key="3">
    <source>
        <dbReference type="Proteomes" id="UP000718821"/>
    </source>
</evidence>
<evidence type="ECO:0000313" key="2">
    <source>
        <dbReference type="EMBL" id="MBM6698855.1"/>
    </source>
</evidence>
<name>A0A939B957_9BIFI</name>
<dbReference type="RefSeq" id="WP_204467109.1">
    <property type="nucleotide sequence ID" value="NZ_JACLYU010000001.1"/>
</dbReference>
<comment type="caution">
    <text evidence="2">The sequence shown here is derived from an EMBL/GenBank/DDBJ whole genome shotgun (WGS) entry which is preliminary data.</text>
</comment>
<evidence type="ECO:0008006" key="4">
    <source>
        <dbReference type="Google" id="ProtNLM"/>
    </source>
</evidence>
<accession>A0A939B957</accession>
<keyword evidence="1" id="KW-1133">Transmembrane helix</keyword>
<feature type="transmembrane region" description="Helical" evidence="1">
    <location>
        <begin position="34"/>
        <end position="54"/>
    </location>
</feature>
<evidence type="ECO:0000256" key="1">
    <source>
        <dbReference type="SAM" id="Phobius"/>
    </source>
</evidence>
<proteinExistence type="predicted"/>
<reference evidence="2" key="2">
    <citation type="journal article" date="2021" name="Sci. Rep.">
        <title>The distribution of antibiotic resistance genes in chicken gut microbiota commensals.</title>
        <authorList>
            <person name="Juricova H."/>
            <person name="Matiasovicova J."/>
            <person name="Kubasova T."/>
            <person name="Cejkova D."/>
            <person name="Rychlik I."/>
        </authorList>
    </citation>
    <scope>NUCLEOTIDE SEQUENCE</scope>
    <source>
        <strain evidence="2">An836</strain>
    </source>
</reference>
<dbReference type="AlphaFoldDB" id="A0A939B957"/>
<gene>
    <name evidence="2" type="ORF">H7U32_00615</name>
</gene>
<keyword evidence="1" id="KW-0472">Membrane</keyword>
<keyword evidence="3" id="KW-1185">Reference proteome</keyword>
<dbReference type="Proteomes" id="UP000718821">
    <property type="component" value="Unassembled WGS sequence"/>
</dbReference>